<dbReference type="RefSeq" id="WP_251811371.1">
    <property type="nucleotide sequence ID" value="NZ_CP101527.1"/>
</dbReference>
<dbReference type="Proteomes" id="UP001164472">
    <property type="component" value="Chromosome"/>
</dbReference>
<dbReference type="AlphaFoldDB" id="A0A9E8KP86"/>
<dbReference type="PANTHER" id="PTHR38108:SF1">
    <property type="entry name" value="UPF0319 PROTEIN YCCT"/>
    <property type="match status" value="1"/>
</dbReference>
<keyword evidence="2" id="KW-0732">Signal</keyword>
<dbReference type="InterPro" id="IPR018635">
    <property type="entry name" value="UPF0319"/>
</dbReference>
<comment type="similarity">
    <text evidence="1">Belongs to the UPF0319 family.</text>
</comment>
<gene>
    <name evidence="3" type="ORF">NNL22_12835</name>
</gene>
<organism evidence="3 4">
    <name type="scientific">Alkalimarinus sediminis</name>
    <dbReference type="NCBI Taxonomy" id="1632866"/>
    <lineage>
        <taxon>Bacteria</taxon>
        <taxon>Pseudomonadati</taxon>
        <taxon>Pseudomonadota</taxon>
        <taxon>Gammaproteobacteria</taxon>
        <taxon>Alteromonadales</taxon>
        <taxon>Alteromonadaceae</taxon>
        <taxon>Alkalimarinus</taxon>
    </lineage>
</organism>
<evidence type="ECO:0000313" key="4">
    <source>
        <dbReference type="Proteomes" id="UP001164472"/>
    </source>
</evidence>
<dbReference type="PROSITE" id="PS51257">
    <property type="entry name" value="PROKAR_LIPOPROTEIN"/>
    <property type="match status" value="1"/>
</dbReference>
<accession>A0A9E8KP86</accession>
<proteinExistence type="inferred from homology"/>
<dbReference type="EMBL" id="CP101527">
    <property type="protein sequence ID" value="UZW73910.1"/>
    <property type="molecule type" value="Genomic_DNA"/>
</dbReference>
<dbReference type="Pfam" id="PF09829">
    <property type="entry name" value="DUF2057"/>
    <property type="match status" value="1"/>
</dbReference>
<evidence type="ECO:0000313" key="3">
    <source>
        <dbReference type="EMBL" id="UZW73910.1"/>
    </source>
</evidence>
<evidence type="ECO:0000256" key="1">
    <source>
        <dbReference type="ARBA" id="ARBA00008490"/>
    </source>
</evidence>
<dbReference type="KEGG" id="asem:NNL22_12835"/>
<keyword evidence="4" id="KW-1185">Reference proteome</keyword>
<dbReference type="PANTHER" id="PTHR38108">
    <property type="entry name" value="UPF0319 PROTEIN YCCT"/>
    <property type="match status" value="1"/>
</dbReference>
<protein>
    <submittedName>
        <fullName evidence="3">DUF2057 domain-containing protein</fullName>
    </submittedName>
</protein>
<name>A0A9E8KP86_9ALTE</name>
<evidence type="ECO:0000256" key="2">
    <source>
        <dbReference type="ARBA" id="ARBA00022729"/>
    </source>
</evidence>
<sequence>MLVLGRLLKSWISPLVLLFLVGCSSTSLVKTYDGPKVDPSRSAILSVSDGIEVLSVNGKEVKKYLLPELDINYQLLPGVNTVTFTHETLWAIPGKKEVGESNAELIVTKPMIVRFNAKVGEVYHFEFESPESKDEARNSVATFKAKVLDSSDQFVTESSLYVEGADGSNEAVVAATNSNASSAAVVGAGQTANAANATAAVNGGAVAEGSVAGGVAATGGVAVGAAVAGSSVAGQSAVPSTATSTMPVAPVSAQGGALPTIEGLKVLWGSASTEEKKEFLKWAFK</sequence>
<reference evidence="3" key="1">
    <citation type="submission" date="2022-07" db="EMBL/GenBank/DDBJ databases">
        <title>Alkalimarinus sp. nov., isolated from gut of a Alitta virens.</title>
        <authorList>
            <person name="Yang A.I."/>
            <person name="Shin N.-R."/>
        </authorList>
    </citation>
    <scope>NUCLEOTIDE SEQUENCE</scope>
    <source>
        <strain evidence="3">FA028</strain>
    </source>
</reference>